<comment type="caution">
    <text evidence="1">The sequence shown here is derived from an EMBL/GenBank/DDBJ whole genome shotgun (WGS) entry which is preliminary data.</text>
</comment>
<organism evidence="1 2">
    <name type="scientific">Micromonospora polyrhachis</name>
    <dbReference type="NCBI Taxonomy" id="1282883"/>
    <lineage>
        <taxon>Bacteria</taxon>
        <taxon>Bacillati</taxon>
        <taxon>Actinomycetota</taxon>
        <taxon>Actinomycetes</taxon>
        <taxon>Micromonosporales</taxon>
        <taxon>Micromonosporaceae</taxon>
        <taxon>Micromonospora</taxon>
    </lineage>
</organism>
<dbReference type="RefSeq" id="WP_184536498.1">
    <property type="nucleotide sequence ID" value="NZ_JACHJW010000001.1"/>
</dbReference>
<proteinExistence type="predicted"/>
<dbReference type="Pfam" id="PF14430">
    <property type="entry name" value="Imm1"/>
    <property type="match status" value="1"/>
</dbReference>
<protein>
    <submittedName>
        <fullName evidence="1">Uncharacterized protein</fullName>
    </submittedName>
</protein>
<dbReference type="EMBL" id="JACHJW010000001">
    <property type="protein sequence ID" value="MBB4960779.1"/>
    <property type="molecule type" value="Genomic_DNA"/>
</dbReference>
<dbReference type="AlphaFoldDB" id="A0A7W7STT5"/>
<dbReference type="Proteomes" id="UP000578819">
    <property type="component" value="Unassembled WGS sequence"/>
</dbReference>
<accession>A0A7W7STT5</accession>
<name>A0A7W7STT5_9ACTN</name>
<gene>
    <name evidence="1" type="ORF">FHR38_004512</name>
</gene>
<sequence>MTFAMVDYHGHCETLSDPADAADWFDEQAGTIMSHGGSGQVIRFGRADGATELRVDIDVDVDLAALCWVADGAHAVEFDPVAAITVLESPDTGLITVPASRARVRAATARQAVLEYVTTGQRPTCVTWVRDPDHPDEPG</sequence>
<evidence type="ECO:0000313" key="2">
    <source>
        <dbReference type="Proteomes" id="UP000578819"/>
    </source>
</evidence>
<keyword evidence="2" id="KW-1185">Reference proteome</keyword>
<reference evidence="1 2" key="1">
    <citation type="submission" date="2020-08" db="EMBL/GenBank/DDBJ databases">
        <title>Sequencing the genomes of 1000 actinobacteria strains.</title>
        <authorList>
            <person name="Klenk H.-P."/>
        </authorList>
    </citation>
    <scope>NUCLEOTIDE SEQUENCE [LARGE SCALE GENOMIC DNA]</scope>
    <source>
        <strain evidence="1 2">DSM 45886</strain>
    </source>
</reference>
<evidence type="ECO:0000313" key="1">
    <source>
        <dbReference type="EMBL" id="MBB4960779.1"/>
    </source>
</evidence>
<dbReference type="InterPro" id="IPR025680">
    <property type="entry name" value="DddI"/>
</dbReference>